<reference evidence="3 4" key="1">
    <citation type="submission" date="2014-02" db="EMBL/GenBank/DDBJ databases">
        <title>The small core and large imbalanced accessory genome model reveals a collaborative survival strategy of Sorangium cellulosum strains in nature.</title>
        <authorList>
            <person name="Han K."/>
            <person name="Peng R."/>
            <person name="Blom J."/>
            <person name="Li Y.-Z."/>
        </authorList>
    </citation>
    <scope>NUCLEOTIDE SEQUENCE [LARGE SCALE GENOMIC DNA]</scope>
    <source>
        <strain evidence="3 4">So0149</strain>
    </source>
</reference>
<dbReference type="AlphaFoldDB" id="A0A150RHJ6"/>
<feature type="region of interest" description="Disordered" evidence="1">
    <location>
        <begin position="142"/>
        <end position="168"/>
    </location>
</feature>
<evidence type="ECO:0000313" key="4">
    <source>
        <dbReference type="Proteomes" id="UP000075515"/>
    </source>
</evidence>
<evidence type="ECO:0000313" key="3">
    <source>
        <dbReference type="EMBL" id="KYF79631.1"/>
    </source>
</evidence>
<evidence type="ECO:0000256" key="1">
    <source>
        <dbReference type="SAM" id="MobiDB-lite"/>
    </source>
</evidence>
<dbReference type="InterPro" id="IPR045523">
    <property type="entry name" value="GASH"/>
</dbReference>
<comment type="caution">
    <text evidence="3">The sequence shown here is derived from an EMBL/GenBank/DDBJ whole genome shotgun (WGS) entry which is preliminary data.</text>
</comment>
<organism evidence="3 4">
    <name type="scientific">Sorangium cellulosum</name>
    <name type="common">Polyangium cellulosum</name>
    <dbReference type="NCBI Taxonomy" id="56"/>
    <lineage>
        <taxon>Bacteria</taxon>
        <taxon>Pseudomonadati</taxon>
        <taxon>Myxococcota</taxon>
        <taxon>Polyangia</taxon>
        <taxon>Polyangiales</taxon>
        <taxon>Polyangiaceae</taxon>
        <taxon>Sorangium</taxon>
    </lineage>
</organism>
<dbReference type="Pfam" id="PF19994">
    <property type="entry name" value="GASH"/>
    <property type="match status" value="1"/>
</dbReference>
<evidence type="ECO:0000259" key="2">
    <source>
        <dbReference type="Pfam" id="PF19994"/>
    </source>
</evidence>
<dbReference type="EMBL" id="JEMC01003642">
    <property type="protein sequence ID" value="KYF79631.1"/>
    <property type="molecule type" value="Genomic_DNA"/>
</dbReference>
<name>A0A150RHJ6_SORCE</name>
<accession>A0A150RHJ6</accession>
<gene>
    <name evidence="3" type="ORF">BE18_44770</name>
</gene>
<protein>
    <recommendedName>
        <fullName evidence="2">GTPase-associated system helical domain-containing protein</fullName>
    </recommendedName>
</protein>
<sequence length="419" mass="46461">MTESAGDIGERLSELWTSWGLSPDVALGDVQQRALGAVSAWLQQGETDPEVAVRAVQVLLADPERPGWNKRASWIALRRVLKEAWANAGTGQDHLLYGQALLLAAWPNDALAGWLSLAQLMDSACDEVMRGRERQREDLARWRTHIRSPRHADEQGDGTEAPNSEPQSEFTVYKGISLTTQSALQQVQNYQSSGHFPHVGPHISQVLHEHNTALSTLDAAVVRTSEEIAQYGQDLAAYVGQTVQGEMCRMRDESTRSRAELNLLWWGQARYCRALRSPYRRLKSGDGVLLWWAAREAAQLSCSLEVEPAAAYLVETLHALGEDIFEKKPLFHWMEGLLAALRDARPAVPPLSRRLEQLAKDDALGLPVTWVRLQAAANEPLTGAAGAVGLDLDAEIDRGQWASWLFRETLLDLRIADST</sequence>
<proteinExistence type="predicted"/>
<dbReference type="Proteomes" id="UP000075515">
    <property type="component" value="Unassembled WGS sequence"/>
</dbReference>
<feature type="domain" description="GTPase-associated system helical" evidence="2">
    <location>
        <begin position="212"/>
        <end position="410"/>
    </location>
</feature>